<evidence type="ECO:0000313" key="7">
    <source>
        <dbReference type="EMBL" id="QIX01097.1"/>
    </source>
</evidence>
<dbReference type="GO" id="GO:0071949">
    <property type="term" value="F:FAD binding"/>
    <property type="evidence" value="ECO:0007669"/>
    <property type="project" value="InterPro"/>
</dbReference>
<dbReference type="AlphaFoldDB" id="A0A6H0Y281"/>
<organism evidence="7 8">
    <name type="scientific">Peltaster fructicola</name>
    <dbReference type="NCBI Taxonomy" id="286661"/>
    <lineage>
        <taxon>Eukaryota</taxon>
        <taxon>Fungi</taxon>
        <taxon>Dikarya</taxon>
        <taxon>Ascomycota</taxon>
        <taxon>Pezizomycotina</taxon>
        <taxon>Dothideomycetes</taxon>
        <taxon>Dothideomycetes incertae sedis</taxon>
        <taxon>Peltaster</taxon>
    </lineage>
</organism>
<accession>A0A6H0Y281</accession>
<evidence type="ECO:0000313" key="8">
    <source>
        <dbReference type="Proteomes" id="UP000503462"/>
    </source>
</evidence>
<evidence type="ECO:0000259" key="6">
    <source>
        <dbReference type="Pfam" id="PF01494"/>
    </source>
</evidence>
<name>A0A6H0Y281_9PEZI</name>
<dbReference type="PANTHER" id="PTHR13789">
    <property type="entry name" value="MONOOXYGENASE"/>
    <property type="match status" value="1"/>
</dbReference>
<gene>
    <name evidence="7" type="ORF">AMS68_006614</name>
</gene>
<evidence type="ECO:0000256" key="2">
    <source>
        <dbReference type="ARBA" id="ARBA00022630"/>
    </source>
</evidence>
<evidence type="ECO:0000256" key="1">
    <source>
        <dbReference type="ARBA" id="ARBA00007992"/>
    </source>
</evidence>
<dbReference type="EMBL" id="CP051142">
    <property type="protein sequence ID" value="QIX01097.1"/>
    <property type="molecule type" value="Genomic_DNA"/>
</dbReference>
<dbReference type="Gene3D" id="3.50.50.60">
    <property type="entry name" value="FAD/NAD(P)-binding domain"/>
    <property type="match status" value="1"/>
</dbReference>
<reference evidence="7 8" key="1">
    <citation type="journal article" date="2016" name="Sci. Rep.">
        <title>Peltaster fructicola genome reveals evolution from an invasive phytopathogen to an ectophytic parasite.</title>
        <authorList>
            <person name="Xu C."/>
            <person name="Chen H."/>
            <person name="Gleason M.L."/>
            <person name="Xu J.R."/>
            <person name="Liu H."/>
            <person name="Zhang R."/>
            <person name="Sun G."/>
        </authorList>
    </citation>
    <scope>NUCLEOTIDE SEQUENCE [LARGE SCALE GENOMIC DNA]</scope>
    <source>
        <strain evidence="7 8">LNHT1506</strain>
    </source>
</reference>
<dbReference type="SUPFAM" id="SSF54373">
    <property type="entry name" value="FAD-linked reductases, C-terminal domain"/>
    <property type="match status" value="1"/>
</dbReference>
<feature type="domain" description="FAD-binding" evidence="6">
    <location>
        <begin position="20"/>
        <end position="373"/>
    </location>
</feature>
<keyword evidence="4" id="KW-0560">Oxidoreductase</keyword>
<dbReference type="InterPro" id="IPR036188">
    <property type="entry name" value="FAD/NAD-bd_sf"/>
</dbReference>
<dbReference type="OrthoDB" id="9993796at2759"/>
<dbReference type="PRINTS" id="PR00420">
    <property type="entry name" value="RNGMNOXGNASE"/>
</dbReference>
<dbReference type="PANTHER" id="PTHR13789:SF314">
    <property type="entry name" value="FAD-BINDING DOMAIN-CONTAINING PROTEIN"/>
    <property type="match status" value="1"/>
</dbReference>
<sequence>MDSTDSPPATEVISAPGIQLKVGIIGAGIAGLAAAIALTDSGHDVEIFEKSRFANEIGAGIHMTPNSTRVLKHYDFDFEAARGSDADEMAYLNWENGEMLKSTKYPDVVKSFGARWLLFHRGDLHAELKRQAVEQTTSKRHPARLQLRTHVDDVDLDGTIRLANRSTIKKDLVVIANGIHTELAEKVSGAPIRNEAAGTAMIRFLIPMEEVANDPRTKPIHEAGLNRFLYCINPDGRNFVSYPCKGGAMANCAIFFKDNVDWQGAWSKEATREDLLKVAHGYHETFIGLCDKANDISIWRLATREKPVETLVRDRLVLTGDASHPMLPFLGQGAAMAVEDAAALGVFMSDLASTEDVNDRLRLFQQLRHDRVCAMQILSSWGTLGYAKVFERSKPYFNKEKAPTDREELNDWCFRPDIRQEAIAMLQDHLKSA</sequence>
<dbReference type="InterPro" id="IPR050493">
    <property type="entry name" value="FAD-dep_Monooxygenase_BioMet"/>
</dbReference>
<keyword evidence="5" id="KW-0503">Monooxygenase</keyword>
<comment type="similarity">
    <text evidence="1">Belongs to the paxM FAD-dependent monooxygenase family.</text>
</comment>
<protein>
    <recommendedName>
        <fullName evidence="6">FAD-binding domain-containing protein</fullName>
    </recommendedName>
</protein>
<evidence type="ECO:0000256" key="4">
    <source>
        <dbReference type="ARBA" id="ARBA00023002"/>
    </source>
</evidence>
<dbReference type="Pfam" id="PF01494">
    <property type="entry name" value="FAD_binding_3"/>
    <property type="match status" value="1"/>
</dbReference>
<proteinExistence type="inferred from homology"/>
<keyword evidence="8" id="KW-1185">Reference proteome</keyword>
<evidence type="ECO:0000256" key="3">
    <source>
        <dbReference type="ARBA" id="ARBA00022827"/>
    </source>
</evidence>
<dbReference type="GO" id="GO:0004497">
    <property type="term" value="F:monooxygenase activity"/>
    <property type="evidence" value="ECO:0007669"/>
    <property type="project" value="UniProtKB-KW"/>
</dbReference>
<dbReference type="Proteomes" id="UP000503462">
    <property type="component" value="Chromosome 4"/>
</dbReference>
<keyword evidence="3" id="KW-0274">FAD</keyword>
<evidence type="ECO:0000256" key="5">
    <source>
        <dbReference type="ARBA" id="ARBA00023033"/>
    </source>
</evidence>
<keyword evidence="2" id="KW-0285">Flavoprotein</keyword>
<dbReference type="InterPro" id="IPR002938">
    <property type="entry name" value="FAD-bd"/>
</dbReference>
<dbReference type="SUPFAM" id="SSF51905">
    <property type="entry name" value="FAD/NAD(P)-binding domain"/>
    <property type="match status" value="1"/>
</dbReference>